<evidence type="ECO:0000256" key="3">
    <source>
        <dbReference type="ARBA" id="ARBA00022692"/>
    </source>
</evidence>
<evidence type="ECO:0000259" key="7">
    <source>
        <dbReference type="Pfam" id="PF01490"/>
    </source>
</evidence>
<evidence type="ECO:0000256" key="1">
    <source>
        <dbReference type="ARBA" id="ARBA00004370"/>
    </source>
</evidence>
<dbReference type="Proteomes" id="UP000494165">
    <property type="component" value="Unassembled WGS sequence"/>
</dbReference>
<name>A0A8S1D1V5_9INSE</name>
<feature type="transmembrane region" description="Helical" evidence="6">
    <location>
        <begin position="360"/>
        <end position="377"/>
    </location>
</feature>
<keyword evidence="9" id="KW-1185">Reference proteome</keyword>
<dbReference type="Pfam" id="PF01490">
    <property type="entry name" value="Aa_trans"/>
    <property type="match status" value="1"/>
</dbReference>
<keyword evidence="5 6" id="KW-0472">Membrane</keyword>
<evidence type="ECO:0000313" key="8">
    <source>
        <dbReference type="EMBL" id="CAB3374107.1"/>
    </source>
</evidence>
<feature type="transmembrane region" description="Helical" evidence="6">
    <location>
        <begin position="52"/>
        <end position="74"/>
    </location>
</feature>
<feature type="transmembrane region" description="Helical" evidence="6">
    <location>
        <begin position="319"/>
        <end position="340"/>
    </location>
</feature>
<evidence type="ECO:0000256" key="2">
    <source>
        <dbReference type="ARBA" id="ARBA00022448"/>
    </source>
</evidence>
<proteinExistence type="predicted"/>
<protein>
    <recommendedName>
        <fullName evidence="7">Amino acid transporter transmembrane domain-containing protein</fullName>
    </recommendedName>
</protein>
<feature type="transmembrane region" description="Helical" evidence="6">
    <location>
        <begin position="81"/>
        <end position="99"/>
    </location>
</feature>
<reference evidence="8 9" key="1">
    <citation type="submission" date="2020-04" db="EMBL/GenBank/DDBJ databases">
        <authorList>
            <person name="Alioto T."/>
            <person name="Alioto T."/>
            <person name="Gomez Garrido J."/>
        </authorList>
    </citation>
    <scope>NUCLEOTIDE SEQUENCE [LARGE SCALE GENOMIC DNA]</scope>
</reference>
<gene>
    <name evidence="8" type="ORF">CLODIP_2_CD13803</name>
</gene>
<comment type="subcellular location">
    <subcellularLocation>
        <location evidence="1">Membrane</location>
    </subcellularLocation>
</comment>
<keyword evidence="2" id="KW-0813">Transport</keyword>
<dbReference type="GO" id="GO:0016020">
    <property type="term" value="C:membrane"/>
    <property type="evidence" value="ECO:0007669"/>
    <property type="project" value="UniProtKB-SubCell"/>
</dbReference>
<evidence type="ECO:0000256" key="6">
    <source>
        <dbReference type="SAM" id="Phobius"/>
    </source>
</evidence>
<evidence type="ECO:0000256" key="5">
    <source>
        <dbReference type="ARBA" id="ARBA00023136"/>
    </source>
</evidence>
<dbReference type="OrthoDB" id="28208at2759"/>
<feature type="transmembrane region" description="Helical" evidence="6">
    <location>
        <begin position="427"/>
        <end position="448"/>
    </location>
</feature>
<feature type="transmembrane region" description="Helical" evidence="6">
    <location>
        <begin position="383"/>
        <end position="407"/>
    </location>
</feature>
<sequence>MGPEQNSQNETIPLLIDVLQTRAASPRRGRSSPAKHESAGCLGEVLPQQGSGLSVVFATLCIVDLFGVFPIIALPRAIINCGWIGIPLALAVFSVQIYTARLLGRCWVMAERINPLIMLKSRYPYAALAEEALGLKASRLVSFLLDITVFGASIPNLLVASQNLQLIGLKMSHWNFEFSFCYWLVLVGIVLCPVMWLGSPKDMKWLAGTSVFTVASVGVLTWVTMITDIRDLDTQPVPQLSWEAIAVAYGVIAFQFDIHPMILTVQVDMERKNELGKAITCGFLVTCSLFLTTTIIAMWRYGSTVTPNLLQGMPANAPLYADVLLVTLQICLSMVVGGCALYQDVEDKLGIPREFNWKRCLVRSSLVMLGVALGLTVPRFDLIMGLIGGALTGPLMFIFPPLFYLHLSRNALSGVRRHPVWMAAERLLLLIVILLGVAATIAATYFSLVETVQFAHFTPPCIVNVTSASRAWINDAFSYDL</sequence>
<dbReference type="PANTHER" id="PTHR48017">
    <property type="entry name" value="OS05G0424000 PROTEIN-RELATED"/>
    <property type="match status" value="1"/>
</dbReference>
<organism evidence="8 9">
    <name type="scientific">Cloeon dipterum</name>
    <dbReference type="NCBI Taxonomy" id="197152"/>
    <lineage>
        <taxon>Eukaryota</taxon>
        <taxon>Metazoa</taxon>
        <taxon>Ecdysozoa</taxon>
        <taxon>Arthropoda</taxon>
        <taxon>Hexapoda</taxon>
        <taxon>Insecta</taxon>
        <taxon>Pterygota</taxon>
        <taxon>Palaeoptera</taxon>
        <taxon>Ephemeroptera</taxon>
        <taxon>Pisciforma</taxon>
        <taxon>Baetidae</taxon>
        <taxon>Cloeon</taxon>
    </lineage>
</organism>
<keyword evidence="3 6" id="KW-0812">Transmembrane</keyword>
<evidence type="ECO:0000256" key="4">
    <source>
        <dbReference type="ARBA" id="ARBA00022989"/>
    </source>
</evidence>
<dbReference type="InterPro" id="IPR013057">
    <property type="entry name" value="AA_transpt_TM"/>
</dbReference>
<comment type="caution">
    <text evidence="8">The sequence shown here is derived from an EMBL/GenBank/DDBJ whole genome shotgun (WGS) entry which is preliminary data.</text>
</comment>
<feature type="transmembrane region" description="Helical" evidence="6">
    <location>
        <begin position="180"/>
        <end position="199"/>
    </location>
</feature>
<feature type="transmembrane region" description="Helical" evidence="6">
    <location>
        <begin position="278"/>
        <end position="299"/>
    </location>
</feature>
<dbReference type="EMBL" id="CADEPI010000093">
    <property type="protein sequence ID" value="CAB3374107.1"/>
    <property type="molecule type" value="Genomic_DNA"/>
</dbReference>
<feature type="transmembrane region" description="Helical" evidence="6">
    <location>
        <begin position="205"/>
        <end position="225"/>
    </location>
</feature>
<dbReference type="AlphaFoldDB" id="A0A8S1D1V5"/>
<feature type="domain" description="Amino acid transporter transmembrane" evidence="7">
    <location>
        <begin position="62"/>
        <end position="444"/>
    </location>
</feature>
<keyword evidence="4 6" id="KW-1133">Transmembrane helix</keyword>
<evidence type="ECO:0000313" key="9">
    <source>
        <dbReference type="Proteomes" id="UP000494165"/>
    </source>
</evidence>
<accession>A0A8S1D1V5</accession>